<organism evidence="2 3">
    <name type="scientific">Paraferrimonas sedimenticola</name>
    <dbReference type="NCBI Taxonomy" id="375674"/>
    <lineage>
        <taxon>Bacteria</taxon>
        <taxon>Pseudomonadati</taxon>
        <taxon>Pseudomonadota</taxon>
        <taxon>Gammaproteobacteria</taxon>
        <taxon>Alteromonadales</taxon>
        <taxon>Ferrimonadaceae</taxon>
        <taxon>Paraferrimonas</taxon>
    </lineage>
</organism>
<protein>
    <recommendedName>
        <fullName evidence="1">Peptidase C45 hydrolase domain-containing protein</fullName>
    </recommendedName>
</protein>
<name>A0AA37RVL9_9GAMM</name>
<reference evidence="2" key="1">
    <citation type="journal article" date="2014" name="Int. J. Syst. Evol. Microbiol.">
        <title>Complete genome sequence of Corynebacterium casei LMG S-19264T (=DSM 44701T), isolated from a smear-ripened cheese.</title>
        <authorList>
            <consortium name="US DOE Joint Genome Institute (JGI-PGF)"/>
            <person name="Walter F."/>
            <person name="Albersmeier A."/>
            <person name="Kalinowski J."/>
            <person name="Ruckert C."/>
        </authorList>
    </citation>
    <scope>NUCLEOTIDE SEQUENCE</scope>
    <source>
        <strain evidence="2">NBRC 101628</strain>
    </source>
</reference>
<accession>A0AA37RVL9</accession>
<dbReference type="EMBL" id="BSNC01000004">
    <property type="protein sequence ID" value="GLP96109.1"/>
    <property type="molecule type" value="Genomic_DNA"/>
</dbReference>
<proteinExistence type="predicted"/>
<keyword evidence="3" id="KW-1185">Reference proteome</keyword>
<dbReference type="NCBIfam" id="NF040521">
    <property type="entry name" value="C45_proenzyme"/>
    <property type="match status" value="1"/>
</dbReference>
<comment type="caution">
    <text evidence="2">The sequence shown here is derived from an EMBL/GenBank/DDBJ whole genome shotgun (WGS) entry which is preliminary data.</text>
</comment>
<dbReference type="InterPro" id="IPR047794">
    <property type="entry name" value="C45_proenzyme-like"/>
</dbReference>
<feature type="domain" description="Peptidase C45 hydrolase" evidence="1">
    <location>
        <begin position="222"/>
        <end position="289"/>
    </location>
</feature>
<evidence type="ECO:0000259" key="1">
    <source>
        <dbReference type="Pfam" id="PF03417"/>
    </source>
</evidence>
<evidence type="ECO:0000313" key="2">
    <source>
        <dbReference type="EMBL" id="GLP96109.1"/>
    </source>
</evidence>
<evidence type="ECO:0000313" key="3">
    <source>
        <dbReference type="Proteomes" id="UP001161422"/>
    </source>
</evidence>
<sequence>MFANAASIEPVDGLNVNQPFYQPEAFVIQKQAPVVDLTGIPVELHGQRIMSQAGKEVELFLANARRKFEVIGLDPIEMSIELTEVFKNSKKLNPEFIGTLESLAQELGIDARELFALSQTDYAVVKLMEKGKKTEVKPGGCTSMAFNSSGVVGQTNDLASLDYGSGIILKKDQSITTMTGFGPAGQSLGKRVGVVINFLGADTQGMDVSDSMATGMGALVDALAKTRSVEEAVELLTTNRTIVGMNFTIADIDGNAASVEVGRDGLLVTIGEKGVAHANHSLREGSEESFRANLGGNFKEQTIASSYSFWRQEAAETFLKHTPEIDVDAMKYIFNQKPIAQSAAYGSDFITVNTVVLDTQSGCMNYAPGIGDWTGYQQVCFNSQH</sequence>
<reference evidence="2" key="2">
    <citation type="submission" date="2023-01" db="EMBL/GenBank/DDBJ databases">
        <title>Draft genome sequence of Paraferrimonas sedimenticola strain NBRC 101628.</title>
        <authorList>
            <person name="Sun Q."/>
            <person name="Mori K."/>
        </authorList>
    </citation>
    <scope>NUCLEOTIDE SEQUENCE</scope>
    <source>
        <strain evidence="2">NBRC 101628</strain>
    </source>
</reference>
<dbReference type="PANTHER" id="PTHR34180">
    <property type="entry name" value="PEPTIDASE C45"/>
    <property type="match status" value="1"/>
</dbReference>
<dbReference type="PANTHER" id="PTHR34180:SF1">
    <property type="entry name" value="BETA-ALANYL-DOPAMINE_CARCININE HYDROLASE"/>
    <property type="match status" value="1"/>
</dbReference>
<dbReference type="InterPro" id="IPR005079">
    <property type="entry name" value="Peptidase_C45_hydrolase"/>
</dbReference>
<dbReference type="Proteomes" id="UP001161422">
    <property type="component" value="Unassembled WGS sequence"/>
</dbReference>
<dbReference type="AlphaFoldDB" id="A0AA37RVL9"/>
<dbReference type="Gene3D" id="3.60.60.10">
    <property type="entry name" value="Penicillin V Acylase, Chain A"/>
    <property type="match status" value="1"/>
</dbReference>
<dbReference type="Pfam" id="PF03417">
    <property type="entry name" value="AAT"/>
    <property type="match status" value="1"/>
</dbReference>
<dbReference type="InterPro" id="IPR047801">
    <property type="entry name" value="Peptidase_C45"/>
</dbReference>
<gene>
    <name evidence="2" type="ORF">GCM10007895_14150</name>
</gene>